<reference evidence="3" key="1">
    <citation type="submission" date="2009-10" db="EMBL/GenBank/DDBJ databases">
        <title>Complete sequence of Bacillus selenitireducens MLS10.</title>
        <authorList>
            <consortium name="US DOE Joint Genome Institute"/>
            <person name="Lucas S."/>
            <person name="Copeland A."/>
            <person name="Lapidus A."/>
            <person name="Glavina del Rio T."/>
            <person name="Dalin E."/>
            <person name="Tice H."/>
            <person name="Bruce D."/>
            <person name="Goodwin L."/>
            <person name="Pitluck S."/>
            <person name="Sims D."/>
            <person name="Brettin T."/>
            <person name="Detter J.C."/>
            <person name="Han C."/>
            <person name="Larimer F."/>
            <person name="Land M."/>
            <person name="Hauser L."/>
            <person name="Kyrpides N."/>
            <person name="Ovchinnikova G."/>
            <person name="Stolz J."/>
        </authorList>
    </citation>
    <scope>NUCLEOTIDE SEQUENCE [LARGE SCALE GENOMIC DNA]</scope>
    <source>
        <strain evidence="3">MLS10</strain>
    </source>
</reference>
<evidence type="ECO:0000313" key="4">
    <source>
        <dbReference type="Proteomes" id="UP000000271"/>
    </source>
</evidence>
<evidence type="ECO:0000313" key="3">
    <source>
        <dbReference type="EMBL" id="ADH98845.1"/>
    </source>
</evidence>
<dbReference type="Pfam" id="PF21106">
    <property type="entry name" value="YtxK_like"/>
    <property type="match status" value="1"/>
</dbReference>
<dbReference type="InterPro" id="IPR003356">
    <property type="entry name" value="DNA_methylase_A-5"/>
</dbReference>
<dbReference type="GO" id="GO:0003677">
    <property type="term" value="F:DNA binding"/>
    <property type="evidence" value="ECO:0007669"/>
    <property type="project" value="InterPro"/>
</dbReference>
<dbReference type="InterPro" id="IPR029063">
    <property type="entry name" value="SAM-dependent_MTases_sf"/>
</dbReference>
<dbReference type="AlphaFoldDB" id="D6XSQ9"/>
<dbReference type="Gene3D" id="1.10.150.470">
    <property type="match status" value="1"/>
</dbReference>
<organism evidence="3 4">
    <name type="scientific">Bacillus selenitireducens (strain ATCC 700615 / DSM 15326 / MLS10)</name>
    <dbReference type="NCBI Taxonomy" id="439292"/>
    <lineage>
        <taxon>Bacteria</taxon>
        <taxon>Bacillati</taxon>
        <taxon>Bacillota</taxon>
        <taxon>Bacilli</taxon>
        <taxon>Bacillales</taxon>
        <taxon>Bacillaceae</taxon>
        <taxon>Salisediminibacterium</taxon>
    </lineage>
</organism>
<dbReference type="STRING" id="439292.Bsel_1333"/>
<dbReference type="eggNOG" id="COG0827">
    <property type="taxonomic scope" value="Bacteria"/>
</dbReference>
<feature type="domain" description="YtxK-like N-terminal helical" evidence="2">
    <location>
        <begin position="8"/>
        <end position="88"/>
    </location>
</feature>
<dbReference type="Gene3D" id="3.40.50.150">
    <property type="entry name" value="Vaccinia Virus protein VP39"/>
    <property type="match status" value="1"/>
</dbReference>
<name>D6XSQ9_BACIE</name>
<keyword evidence="3" id="KW-0489">Methyltransferase</keyword>
<dbReference type="EMBL" id="CP001791">
    <property type="protein sequence ID" value="ADH98845.1"/>
    <property type="molecule type" value="Genomic_DNA"/>
</dbReference>
<keyword evidence="4" id="KW-1185">Reference proteome</keyword>
<proteinExistence type="predicted"/>
<evidence type="ECO:0000259" key="1">
    <source>
        <dbReference type="Pfam" id="PF02384"/>
    </source>
</evidence>
<dbReference type="Proteomes" id="UP000000271">
    <property type="component" value="Chromosome"/>
</dbReference>
<dbReference type="PANTHER" id="PTHR41313:SF1">
    <property type="entry name" value="DNA METHYLASE ADENINE-SPECIFIC DOMAIN-CONTAINING PROTEIN"/>
    <property type="match status" value="1"/>
</dbReference>
<dbReference type="InterPro" id="IPR048375">
    <property type="entry name" value="YtxK-like_N"/>
</dbReference>
<dbReference type="GO" id="GO:0032259">
    <property type="term" value="P:methylation"/>
    <property type="evidence" value="ECO:0007669"/>
    <property type="project" value="UniProtKB-KW"/>
</dbReference>
<dbReference type="OrthoDB" id="9788159at2"/>
<protein>
    <submittedName>
        <fullName evidence="3">N-6 DNA methylase</fullName>
    </submittedName>
</protein>
<dbReference type="GO" id="GO:0008170">
    <property type="term" value="F:N-methyltransferase activity"/>
    <property type="evidence" value="ECO:0007669"/>
    <property type="project" value="InterPro"/>
</dbReference>
<dbReference type="RefSeq" id="WP_013172269.1">
    <property type="nucleotide sequence ID" value="NC_014219.1"/>
</dbReference>
<dbReference type="KEGG" id="bse:Bsel_1333"/>
<sequence>MESTTKTEMLYDVLDRSASLLQDELGVLYLDALSLAGDMVMNQDQAIGGMSKEASEKLKEQTDQVKPPFSFDPEEGRRAMQLAVLKGMKEATQPHHAMTPDAVTVYAGFILNKLLEHDDNKEISVMDPAAGAGNLLTGVINQQTKPVKATAFEADETLANLAFINSRIQGRDIKVRHEDTIKAEDIGQSGYVISDLPVGYYPNDSAAEGFQLKGEGNPSLIHHLLIEQSIRHTEEGGYLFFLVPDHLFLSEHAKELQAYVNEHAVIYAIMQLPETMFKAKDHRKALLLLRRKKQGIKVPAQALMAELPSFSRKEALADMTRQISEWFDQNLS</sequence>
<dbReference type="HOGENOM" id="CLU_073534_0_0_9"/>
<dbReference type="PANTHER" id="PTHR41313">
    <property type="entry name" value="ADENINE-SPECIFIC METHYLTRANSFERASE"/>
    <property type="match status" value="1"/>
</dbReference>
<dbReference type="Pfam" id="PF02384">
    <property type="entry name" value="N6_Mtase"/>
    <property type="match status" value="1"/>
</dbReference>
<dbReference type="SUPFAM" id="SSF53335">
    <property type="entry name" value="S-adenosyl-L-methionine-dependent methyltransferases"/>
    <property type="match status" value="1"/>
</dbReference>
<evidence type="ECO:0000259" key="2">
    <source>
        <dbReference type="Pfam" id="PF21106"/>
    </source>
</evidence>
<accession>D6XSQ9</accession>
<keyword evidence="3" id="KW-0808">Transferase</keyword>
<gene>
    <name evidence="3" type="ordered locus">Bsel_1333</name>
</gene>
<feature type="domain" description="DNA methylase adenine-specific" evidence="1">
    <location>
        <begin position="99"/>
        <end position="295"/>
    </location>
</feature>
<dbReference type="InterPro" id="IPR052933">
    <property type="entry name" value="DNA_Protect_Modify"/>
</dbReference>